<evidence type="ECO:0000313" key="6">
    <source>
        <dbReference type="Proteomes" id="UP000886602"/>
    </source>
</evidence>
<dbReference type="EC" id="2.7.7.65" evidence="1"/>
<dbReference type="InterPro" id="IPR035965">
    <property type="entry name" value="PAS-like_dom_sf"/>
</dbReference>
<dbReference type="SUPFAM" id="SSF55785">
    <property type="entry name" value="PYP-like sensor domain (PAS domain)"/>
    <property type="match status" value="1"/>
</dbReference>
<sequence>MNAAQCYSPLPNASYAEDEEIRRYAGLLDSLSVGLMVFSADALPCFNNKMAGKLLGNTTPVWKTESGQTISSDELPLKSVVRTARPVLDRIMALSNGDAQTTWLRVNALPVFSENGSVRRVLLTLTDINAERILHSAVKKLSIHDPLTGLFNQRYVMHLLENEIHRARRYGTPFTLAQVDVDRYFPLCAEHGQASGDSVLASIGKLLGKSLREIDIAGRIGEDEFLLVLPNVSLKDAMVGLERLRVLIEAHEFASTGLKVTISGGITEYTGENSAALIERSRSLLLNAREAGRNRFCLDTDII</sequence>
<dbReference type="NCBIfam" id="TIGR00254">
    <property type="entry name" value="GGDEF"/>
    <property type="match status" value="1"/>
</dbReference>
<dbReference type="Gene3D" id="3.30.70.270">
    <property type="match status" value="1"/>
</dbReference>
<comment type="catalytic activity">
    <reaction evidence="2">
        <text>2 GTP = 3',3'-c-di-GMP + 2 diphosphate</text>
        <dbReference type="Rhea" id="RHEA:24898"/>
        <dbReference type="ChEBI" id="CHEBI:33019"/>
        <dbReference type="ChEBI" id="CHEBI:37565"/>
        <dbReference type="ChEBI" id="CHEBI:58805"/>
        <dbReference type="EC" id="2.7.7.65"/>
    </reaction>
</comment>
<dbReference type="PANTHER" id="PTHR45138">
    <property type="entry name" value="REGULATORY COMPONENTS OF SENSORY TRANSDUCTION SYSTEM"/>
    <property type="match status" value="1"/>
</dbReference>
<dbReference type="Gene3D" id="3.30.450.20">
    <property type="entry name" value="PAS domain"/>
    <property type="match status" value="1"/>
</dbReference>
<organism evidence="5 6">
    <name type="scientific">Candidatus Propionivibrio dominans</name>
    <dbReference type="NCBI Taxonomy" id="2954373"/>
    <lineage>
        <taxon>Bacteria</taxon>
        <taxon>Pseudomonadati</taxon>
        <taxon>Pseudomonadota</taxon>
        <taxon>Betaproteobacteria</taxon>
        <taxon>Rhodocyclales</taxon>
        <taxon>Rhodocyclaceae</taxon>
        <taxon>Propionivibrio</taxon>
    </lineage>
</organism>
<dbReference type="InterPro" id="IPR050469">
    <property type="entry name" value="Diguanylate_Cyclase"/>
</dbReference>
<evidence type="ECO:0000256" key="2">
    <source>
        <dbReference type="ARBA" id="ARBA00034247"/>
    </source>
</evidence>
<dbReference type="SUPFAM" id="SSF55073">
    <property type="entry name" value="Nucleotide cyclase"/>
    <property type="match status" value="1"/>
</dbReference>
<dbReference type="SMART" id="SM00267">
    <property type="entry name" value="GGDEF"/>
    <property type="match status" value="1"/>
</dbReference>
<dbReference type="PROSITE" id="PS50113">
    <property type="entry name" value="PAC"/>
    <property type="match status" value="1"/>
</dbReference>
<dbReference type="EMBL" id="JADJNC010000019">
    <property type="protein sequence ID" value="MBK7423846.1"/>
    <property type="molecule type" value="Genomic_DNA"/>
</dbReference>
<proteinExistence type="predicted"/>
<dbReference type="Proteomes" id="UP000886602">
    <property type="component" value="Unassembled WGS sequence"/>
</dbReference>
<dbReference type="Pfam" id="PF00990">
    <property type="entry name" value="GGDEF"/>
    <property type="match status" value="1"/>
</dbReference>
<dbReference type="InterPro" id="IPR029787">
    <property type="entry name" value="Nucleotide_cyclase"/>
</dbReference>
<protein>
    <recommendedName>
        <fullName evidence="1">diguanylate cyclase</fullName>
        <ecNumber evidence="1">2.7.7.65</ecNumber>
    </recommendedName>
</protein>
<dbReference type="PROSITE" id="PS50887">
    <property type="entry name" value="GGDEF"/>
    <property type="match status" value="1"/>
</dbReference>
<evidence type="ECO:0000313" key="5">
    <source>
        <dbReference type="EMBL" id="MBK7423846.1"/>
    </source>
</evidence>
<dbReference type="PANTHER" id="PTHR45138:SF9">
    <property type="entry name" value="DIGUANYLATE CYCLASE DGCM-RELATED"/>
    <property type="match status" value="1"/>
</dbReference>
<dbReference type="InterPro" id="IPR000160">
    <property type="entry name" value="GGDEF_dom"/>
</dbReference>
<feature type="domain" description="GGDEF" evidence="4">
    <location>
        <begin position="172"/>
        <end position="301"/>
    </location>
</feature>
<feature type="domain" description="PAC" evidence="3">
    <location>
        <begin position="88"/>
        <end position="140"/>
    </location>
</feature>
<evidence type="ECO:0000259" key="3">
    <source>
        <dbReference type="PROSITE" id="PS50113"/>
    </source>
</evidence>
<evidence type="ECO:0000259" key="4">
    <source>
        <dbReference type="PROSITE" id="PS50887"/>
    </source>
</evidence>
<comment type="caution">
    <text evidence="5">The sequence shown here is derived from an EMBL/GenBank/DDBJ whole genome shotgun (WGS) entry which is preliminary data.</text>
</comment>
<dbReference type="GO" id="GO:0052621">
    <property type="term" value="F:diguanylate cyclase activity"/>
    <property type="evidence" value="ECO:0007669"/>
    <property type="project" value="UniProtKB-EC"/>
</dbReference>
<name>A0A9D7FFI0_9RHOO</name>
<gene>
    <name evidence="5" type="ORF">IPJ48_12475</name>
</gene>
<evidence type="ECO:0000256" key="1">
    <source>
        <dbReference type="ARBA" id="ARBA00012528"/>
    </source>
</evidence>
<dbReference type="InterPro" id="IPR043128">
    <property type="entry name" value="Rev_trsase/Diguanyl_cyclase"/>
</dbReference>
<dbReference type="CDD" id="cd01949">
    <property type="entry name" value="GGDEF"/>
    <property type="match status" value="1"/>
</dbReference>
<accession>A0A9D7FFI0</accession>
<dbReference type="InterPro" id="IPR000700">
    <property type="entry name" value="PAS-assoc_C"/>
</dbReference>
<dbReference type="AlphaFoldDB" id="A0A9D7FFI0"/>
<reference evidence="5" key="1">
    <citation type="submission" date="2020-10" db="EMBL/GenBank/DDBJ databases">
        <title>Connecting structure to function with the recovery of over 1000 high-quality activated sludge metagenome-assembled genomes encoding full-length rRNA genes using long-read sequencing.</title>
        <authorList>
            <person name="Singleton C.M."/>
            <person name="Petriglieri F."/>
            <person name="Kristensen J.M."/>
            <person name="Kirkegaard R.H."/>
            <person name="Michaelsen T.Y."/>
            <person name="Andersen M.H."/>
            <person name="Karst S.M."/>
            <person name="Dueholm M.S."/>
            <person name="Nielsen P.H."/>
            <person name="Albertsen M."/>
        </authorList>
    </citation>
    <scope>NUCLEOTIDE SEQUENCE</scope>
    <source>
        <strain evidence="5">EsbW_18-Q3-R4-48_MAXAC.044</strain>
    </source>
</reference>